<name>A0A643FLQ1_9BURK</name>
<proteinExistence type="predicted"/>
<sequence length="251" mass="28397">MRIVISGTYSTGKSTTTDALGYLTGIPRTNARTMREIMPEALPGKVLEQCSIPELMELCLWRFKERVVSEHLCGDTYISDGSCLHEWIYARGRLIAGVNPANGPVTRGLRKLLGLRYRPTHEHIFERLMHAVEAHARASYEEVIHLPIEFPMTDDGHRPVSEAFRRMTERMLLERLQALGIPCRVVGGSIEQRLAQITALYGWPHLCSIPDAIAMARANAARIEQESNARHQSFREGMSWRHRLARGLSTL</sequence>
<dbReference type="EMBL" id="CP062803">
    <property type="protein sequence ID" value="QOT77091.1"/>
    <property type="molecule type" value="Genomic_DNA"/>
</dbReference>
<dbReference type="Proteomes" id="UP000397656">
    <property type="component" value="Chromosome 1"/>
</dbReference>
<gene>
    <name evidence="2" type="ORF">F7R26_003075</name>
</gene>
<dbReference type="GO" id="GO:0005524">
    <property type="term" value="F:ATP binding"/>
    <property type="evidence" value="ECO:0007669"/>
    <property type="project" value="UniProtKB-KW"/>
</dbReference>
<reference evidence="2 3" key="1">
    <citation type="submission" date="2020-10" db="EMBL/GenBank/DDBJ databases">
        <title>Complete genome sequence of Cupriavidus basilensis CCUG 49340T.</title>
        <authorList>
            <person name="Salva-Serra F."/>
            <person name="Donoso R.A."/>
            <person name="Cho K.H."/>
            <person name="Yoo J.A."/>
            <person name="Lee K."/>
            <person name="Yoon S.-H."/>
            <person name="Perez-Pantoja D."/>
            <person name="Moore E.R.B."/>
        </authorList>
    </citation>
    <scope>NUCLEOTIDE SEQUENCE [LARGE SCALE GENOMIC DNA]</scope>
    <source>
        <strain evidence="3">CCUG 49340</strain>
    </source>
</reference>
<evidence type="ECO:0000259" key="1">
    <source>
        <dbReference type="Pfam" id="PF13521"/>
    </source>
</evidence>
<accession>A0A643FLQ1</accession>
<keyword evidence="2" id="KW-0547">Nucleotide-binding</keyword>
<protein>
    <submittedName>
        <fullName evidence="2">ATP-binding protein</fullName>
    </submittedName>
</protein>
<dbReference type="SUPFAM" id="SSF52540">
    <property type="entry name" value="P-loop containing nucleoside triphosphate hydrolases"/>
    <property type="match status" value="1"/>
</dbReference>
<dbReference type="Gene3D" id="3.40.50.300">
    <property type="entry name" value="P-loop containing nucleotide triphosphate hydrolases"/>
    <property type="match status" value="1"/>
</dbReference>
<dbReference type="AlphaFoldDB" id="A0A643FLQ1"/>
<dbReference type="InterPro" id="IPR038727">
    <property type="entry name" value="NadR/Ttd14_AAA_dom"/>
</dbReference>
<evidence type="ECO:0000313" key="3">
    <source>
        <dbReference type="Proteomes" id="UP000397656"/>
    </source>
</evidence>
<dbReference type="RefSeq" id="WP_150993085.1">
    <property type="nucleotide sequence ID" value="NZ_CP062803.1"/>
</dbReference>
<organism evidence="2 3">
    <name type="scientific">Cupriavidus basilensis</name>
    <dbReference type="NCBI Taxonomy" id="68895"/>
    <lineage>
        <taxon>Bacteria</taxon>
        <taxon>Pseudomonadati</taxon>
        <taxon>Pseudomonadota</taxon>
        <taxon>Betaproteobacteria</taxon>
        <taxon>Burkholderiales</taxon>
        <taxon>Burkholderiaceae</taxon>
        <taxon>Cupriavidus</taxon>
    </lineage>
</organism>
<dbReference type="GeneID" id="98399869"/>
<dbReference type="InterPro" id="IPR027417">
    <property type="entry name" value="P-loop_NTPase"/>
</dbReference>
<evidence type="ECO:0000313" key="2">
    <source>
        <dbReference type="EMBL" id="QOT77091.1"/>
    </source>
</evidence>
<dbReference type="Pfam" id="PF13521">
    <property type="entry name" value="AAA_28"/>
    <property type="match status" value="1"/>
</dbReference>
<keyword evidence="2" id="KW-0067">ATP-binding</keyword>
<feature type="domain" description="NadR/Ttd14 AAA" evidence="1">
    <location>
        <begin position="2"/>
        <end position="193"/>
    </location>
</feature>